<dbReference type="RefSeq" id="WP_134103339.1">
    <property type="nucleotide sequence ID" value="NZ_SODP01000001.1"/>
</dbReference>
<comment type="caution">
    <text evidence="1">The sequence shown here is derived from an EMBL/GenBank/DDBJ whole genome shotgun (WGS) entry which is preliminary data.</text>
</comment>
<name>A0A4R8CP54_9ACTN</name>
<protein>
    <submittedName>
        <fullName evidence="1">Uncharacterized protein</fullName>
    </submittedName>
</protein>
<dbReference type="Proteomes" id="UP000295146">
    <property type="component" value="Unassembled WGS sequence"/>
</dbReference>
<dbReference type="EMBL" id="SODP01000001">
    <property type="protein sequence ID" value="TDW77936.1"/>
    <property type="molecule type" value="Genomic_DNA"/>
</dbReference>
<dbReference type="AlphaFoldDB" id="A0A4R8CP54"/>
<gene>
    <name evidence="1" type="ORF">EV653_3118</name>
</gene>
<accession>A0A4R8CP54</accession>
<sequence>MESEARALSDFSDLFAVTGTRPPIEIAQGLAALAGDEPVSHPVSTYTGSGWECIGLLGNSVLSVSGKSSGKDWFSGSVPDHAKVNVWGSLTALSDVVACRLLELHSRGPAQFWTRWALQLRNADTLLIPWTYRDAPRHEAFALEVAKRIR</sequence>
<organism evidence="1 2">
    <name type="scientific">Kribbella pratensis</name>
    <dbReference type="NCBI Taxonomy" id="2512112"/>
    <lineage>
        <taxon>Bacteria</taxon>
        <taxon>Bacillati</taxon>
        <taxon>Actinomycetota</taxon>
        <taxon>Actinomycetes</taxon>
        <taxon>Propionibacteriales</taxon>
        <taxon>Kribbellaceae</taxon>
        <taxon>Kribbella</taxon>
    </lineage>
</organism>
<reference evidence="1 2" key="1">
    <citation type="submission" date="2019-03" db="EMBL/GenBank/DDBJ databases">
        <title>Genomic Encyclopedia of Type Strains, Phase III (KMG-III): the genomes of soil and plant-associated and newly described type strains.</title>
        <authorList>
            <person name="Whitman W."/>
        </authorList>
    </citation>
    <scope>NUCLEOTIDE SEQUENCE [LARGE SCALE GENOMIC DNA]</scope>
    <source>
        <strain evidence="1 2">VKM Ac-2573</strain>
    </source>
</reference>
<keyword evidence="2" id="KW-1185">Reference proteome</keyword>
<proteinExistence type="predicted"/>
<dbReference type="OrthoDB" id="7054074at2"/>
<evidence type="ECO:0000313" key="2">
    <source>
        <dbReference type="Proteomes" id="UP000295146"/>
    </source>
</evidence>
<evidence type="ECO:0000313" key="1">
    <source>
        <dbReference type="EMBL" id="TDW77936.1"/>
    </source>
</evidence>